<dbReference type="InterPro" id="IPR012347">
    <property type="entry name" value="Ferritin-like"/>
</dbReference>
<name>A0A2K8MJL0_9SPHN</name>
<dbReference type="RefSeq" id="WP_100283855.1">
    <property type="nucleotide sequence ID" value="NZ_CP024923.1"/>
</dbReference>
<dbReference type="PROSITE" id="PS51257">
    <property type="entry name" value="PROKAR_LIPOPROTEIN"/>
    <property type="match status" value="1"/>
</dbReference>
<keyword evidence="4" id="KW-1185">Reference proteome</keyword>
<feature type="signal peptide" evidence="1">
    <location>
        <begin position="1"/>
        <end position="17"/>
    </location>
</feature>
<evidence type="ECO:0000259" key="2">
    <source>
        <dbReference type="Pfam" id="PF13628"/>
    </source>
</evidence>
<dbReference type="EMBL" id="CP024923">
    <property type="protein sequence ID" value="ATY34060.1"/>
    <property type="molecule type" value="Genomic_DNA"/>
</dbReference>
<dbReference type="PANTHER" id="PTHR38593:SF1">
    <property type="entry name" value="BLR2558 PROTEIN"/>
    <property type="match status" value="1"/>
</dbReference>
<feature type="domain" description="DUF4142" evidence="2">
    <location>
        <begin position="63"/>
        <end position="197"/>
    </location>
</feature>
<evidence type="ECO:0000256" key="1">
    <source>
        <dbReference type="SAM" id="SignalP"/>
    </source>
</evidence>
<accession>A0A2K8MJL0</accession>
<keyword evidence="1" id="KW-0732">Signal</keyword>
<dbReference type="PANTHER" id="PTHR38593">
    <property type="entry name" value="BLR2558 PROTEIN"/>
    <property type="match status" value="1"/>
</dbReference>
<sequence length="198" mass="20429">MKKHHLILGLAPALALAACGGNETATNTTTADNMAGMDMPGDANWTDNGAGNAMAAEAASPGQKFANDVGASDYYEIEAGKLAQEKAQAQPLKDFGKLMVEHHTASTDKLKAAGAKASPAITPSPALSVEQEAGLEALRQAEGAAFDTAYKAQQIAAHEKALTLVKGYAATGDVPELKKFASDAEKVVQAHLTKIKGL</sequence>
<feature type="chain" id="PRO_5014707192" description="DUF4142 domain-containing protein" evidence="1">
    <location>
        <begin position="18"/>
        <end position="198"/>
    </location>
</feature>
<dbReference type="Gene3D" id="1.20.1260.10">
    <property type="match status" value="1"/>
</dbReference>
<evidence type="ECO:0000313" key="4">
    <source>
        <dbReference type="Proteomes" id="UP000229081"/>
    </source>
</evidence>
<dbReference type="Proteomes" id="UP000229081">
    <property type="component" value="Chromosome"/>
</dbReference>
<gene>
    <name evidence="3" type="ORF">CVN68_20620</name>
</gene>
<dbReference type="AlphaFoldDB" id="A0A2K8MJL0"/>
<protein>
    <recommendedName>
        <fullName evidence="2">DUF4142 domain-containing protein</fullName>
    </recommendedName>
</protein>
<dbReference type="KEGG" id="sphc:CVN68_20620"/>
<proteinExistence type="predicted"/>
<evidence type="ECO:0000313" key="3">
    <source>
        <dbReference type="EMBL" id="ATY34060.1"/>
    </source>
</evidence>
<dbReference type="OrthoDB" id="8005547at2"/>
<dbReference type="Pfam" id="PF13628">
    <property type="entry name" value="DUF4142"/>
    <property type="match status" value="1"/>
</dbReference>
<dbReference type="InterPro" id="IPR025419">
    <property type="entry name" value="DUF4142"/>
</dbReference>
<reference evidence="3 4" key="1">
    <citation type="submission" date="2017-11" db="EMBL/GenBank/DDBJ databases">
        <title>Complete genome sequence of Sphingomonas sp. Strain Cra20, a psychrotolerant potential plant growth promoting rhizobacteria.</title>
        <authorList>
            <person name="Luo Y."/>
        </authorList>
    </citation>
    <scope>NUCLEOTIDE SEQUENCE [LARGE SCALE GENOMIC DNA]</scope>
    <source>
        <strain evidence="3 4">Cra20</strain>
    </source>
</reference>
<organism evidence="3 4">
    <name type="scientific">Sphingomonas psychrotolerans</name>
    <dbReference type="NCBI Taxonomy" id="1327635"/>
    <lineage>
        <taxon>Bacteria</taxon>
        <taxon>Pseudomonadati</taxon>
        <taxon>Pseudomonadota</taxon>
        <taxon>Alphaproteobacteria</taxon>
        <taxon>Sphingomonadales</taxon>
        <taxon>Sphingomonadaceae</taxon>
        <taxon>Sphingomonas</taxon>
    </lineage>
</organism>